<name>A0A139IQC6_9PEZI</name>
<organism evidence="1 2">
    <name type="scientific">Pseudocercospora musae</name>
    <dbReference type="NCBI Taxonomy" id="113226"/>
    <lineage>
        <taxon>Eukaryota</taxon>
        <taxon>Fungi</taxon>
        <taxon>Dikarya</taxon>
        <taxon>Ascomycota</taxon>
        <taxon>Pezizomycotina</taxon>
        <taxon>Dothideomycetes</taxon>
        <taxon>Dothideomycetidae</taxon>
        <taxon>Mycosphaerellales</taxon>
        <taxon>Mycosphaerellaceae</taxon>
        <taxon>Pseudocercospora</taxon>
    </lineage>
</organism>
<dbReference type="AlphaFoldDB" id="A0A139IQC6"/>
<evidence type="ECO:0000313" key="1">
    <source>
        <dbReference type="EMBL" id="KXT16764.1"/>
    </source>
</evidence>
<sequence length="132" mass="14925">MECWRLLKCRAVEGNSDFGKKVGKERRIDWETSRRPIDIEFILIDARQDSVKERISKASREEKESRCLKEDFPFCTYVIPEEVGAAIKVAECMSIEPASGNEGGKYIGPYKPKVKKQGIKVGRSAVETAAKK</sequence>
<keyword evidence="2" id="KW-1185">Reference proteome</keyword>
<gene>
    <name evidence="1" type="ORF">AC579_5499</name>
</gene>
<accession>A0A139IQC6</accession>
<protein>
    <submittedName>
        <fullName evidence="1">Uncharacterized protein</fullName>
    </submittedName>
</protein>
<evidence type="ECO:0000313" key="2">
    <source>
        <dbReference type="Proteomes" id="UP000073492"/>
    </source>
</evidence>
<dbReference type="Proteomes" id="UP000073492">
    <property type="component" value="Unassembled WGS sequence"/>
</dbReference>
<comment type="caution">
    <text evidence="1">The sequence shown here is derived from an EMBL/GenBank/DDBJ whole genome shotgun (WGS) entry which is preliminary data.</text>
</comment>
<dbReference type="EMBL" id="LFZO01000030">
    <property type="protein sequence ID" value="KXT16764.1"/>
    <property type="molecule type" value="Genomic_DNA"/>
</dbReference>
<proteinExistence type="predicted"/>
<reference evidence="1 2" key="1">
    <citation type="submission" date="2015-07" db="EMBL/GenBank/DDBJ databases">
        <title>Comparative genomics of the Sigatoka disease complex on banana suggests a link between parallel evolutionary changes in Pseudocercospora fijiensis and Pseudocercospora eumusae and increased virulence on the banana host.</title>
        <authorList>
            <person name="Chang T.-C."/>
            <person name="Salvucci A."/>
            <person name="Crous P.W."/>
            <person name="Stergiopoulos I."/>
        </authorList>
    </citation>
    <scope>NUCLEOTIDE SEQUENCE [LARGE SCALE GENOMIC DNA]</scope>
    <source>
        <strain evidence="1 2">CBS 116634</strain>
    </source>
</reference>